<evidence type="ECO:0000313" key="1">
    <source>
        <dbReference type="EMBL" id="ADF59788.1"/>
    </source>
</evidence>
<keyword evidence="2" id="KW-1185">Reference proteome</keyword>
<dbReference type="EnsemblBacteria" id="ADF59788">
    <property type="protein sequence ID" value="ADF59788"/>
    <property type="gene ID" value="ECL_00221"/>
</dbReference>
<accession>A0A0H3CD90</accession>
<dbReference type="EMBL" id="CP001918">
    <property type="protein sequence ID" value="ADF59788.1"/>
    <property type="molecule type" value="Genomic_DNA"/>
</dbReference>
<dbReference type="HOGENOM" id="CLU_3269457_0_0_6"/>
<gene>
    <name evidence="1" type="ordered locus">ECL_00221</name>
</gene>
<evidence type="ECO:0000313" key="2">
    <source>
        <dbReference type="Proteomes" id="UP000002363"/>
    </source>
</evidence>
<dbReference type="AlphaFoldDB" id="A0A0H3CD90"/>
<dbReference type="STRING" id="716541.ECL_00221"/>
<reference evidence="1 2" key="1">
    <citation type="journal article" date="2010" name="J. Bacteriol.">
        <title>Complete genome sequence of Enterobacter cloacae subsp. cloacae type strain ATCC 13047.</title>
        <authorList>
            <person name="Ren Y."/>
            <person name="Ren Y."/>
            <person name="Zhou Z."/>
            <person name="Guo X."/>
            <person name="Li Y."/>
            <person name="Feng L."/>
            <person name="Wang L."/>
        </authorList>
    </citation>
    <scope>NUCLEOTIDE SEQUENCE [LARGE SCALE GENOMIC DNA]</scope>
    <source>
        <strain evidence="2">ATCC 13047 / DSM 30054 / NBRC 13535 / NCTC 10005 / WDCM 00083 / NCDC 279-56</strain>
    </source>
</reference>
<protein>
    <submittedName>
        <fullName evidence="1">Uncharacterized protein</fullName>
    </submittedName>
</protein>
<name>A0A0H3CD90_ENTCC</name>
<dbReference type="Proteomes" id="UP000002363">
    <property type="component" value="Chromosome"/>
</dbReference>
<dbReference type="KEGG" id="enc:ECL_00221"/>
<proteinExistence type="predicted"/>
<sequence length="41" mass="4638">MQVYGLVIEAVYGLSQISELSPEFSPYPDVIINCHVRRGKE</sequence>
<organism evidence="1 2">
    <name type="scientific">Enterobacter cloacae subsp. cloacae (strain ATCC 13047 / DSM 30054 / NBRC 13535 / NCTC 10005 / WDCM 00083 / NCDC 279-56)</name>
    <dbReference type="NCBI Taxonomy" id="716541"/>
    <lineage>
        <taxon>Bacteria</taxon>
        <taxon>Pseudomonadati</taxon>
        <taxon>Pseudomonadota</taxon>
        <taxon>Gammaproteobacteria</taxon>
        <taxon>Enterobacterales</taxon>
        <taxon>Enterobacteriaceae</taxon>
        <taxon>Enterobacter</taxon>
        <taxon>Enterobacter cloacae complex</taxon>
    </lineage>
</organism>